<reference evidence="1" key="1">
    <citation type="journal article" date="2021" name="PeerJ">
        <title>Extensive microbial diversity within the chicken gut microbiome revealed by metagenomics and culture.</title>
        <authorList>
            <person name="Gilroy R."/>
            <person name="Ravi A."/>
            <person name="Getino M."/>
            <person name="Pursley I."/>
            <person name="Horton D.L."/>
            <person name="Alikhan N.F."/>
            <person name="Baker D."/>
            <person name="Gharbi K."/>
            <person name="Hall N."/>
            <person name="Watson M."/>
            <person name="Adriaenssens E.M."/>
            <person name="Foster-Nyarko E."/>
            <person name="Jarju S."/>
            <person name="Secka A."/>
            <person name="Antonio M."/>
            <person name="Oren A."/>
            <person name="Chaudhuri R.R."/>
            <person name="La Ragione R."/>
            <person name="Hildebrand F."/>
            <person name="Pallen M.J."/>
        </authorList>
    </citation>
    <scope>NUCLEOTIDE SEQUENCE</scope>
    <source>
        <strain evidence="1">CHK171-7178</strain>
    </source>
</reference>
<reference evidence="1" key="2">
    <citation type="submission" date="2021-09" db="EMBL/GenBank/DDBJ databases">
        <authorList>
            <person name="Gilroy R."/>
        </authorList>
    </citation>
    <scope>NUCLEOTIDE SEQUENCE</scope>
    <source>
        <strain evidence="1">CHK171-7178</strain>
    </source>
</reference>
<sequence length="404" mass="47083">MKLVEGMNDLEAIEYCIKMGVDAHSLLKTYRNKDRFTDMKSVASLQKLLTTIHEDVHLAINPKNDKPYGGQKRRHIVGTLRNEAIAKVDKRTENTAGQPTSDEQILMTQYIYNHLYNMYTQNVYMDYSLSGWSKQVGLLDTKKLPTLRFERRISDVHANTPYNRIKASEVVRTFQTDTVYNRNKQVTESALKSLKRSGEIDFIKHFNVMGCDNKTRRVEEWEYDDIKLDRKELLESVDSSIGAYNYAIGNPSPSEKMKLVLSAVSQILAEKHDCKYIYESYEIVSVKEQEPYNVTKEEFEESYWTRLITLTESRQKGYDSKPKEEQTWFARKFYCYNTLVLMEYMGKDTDGLLLQYELQNAVRAKELSHAYDVYENGEMPVGFGWGKTKEDSPEEIENALEDMF</sequence>
<dbReference type="EMBL" id="DYWT01000175">
    <property type="protein sequence ID" value="HJF32214.1"/>
    <property type="molecule type" value="Genomic_DNA"/>
</dbReference>
<gene>
    <name evidence="1" type="ORF">K8V56_10650</name>
</gene>
<evidence type="ECO:0000313" key="2">
    <source>
        <dbReference type="Proteomes" id="UP000698173"/>
    </source>
</evidence>
<proteinExistence type="predicted"/>
<evidence type="ECO:0000313" key="1">
    <source>
        <dbReference type="EMBL" id="HJF32214.1"/>
    </source>
</evidence>
<dbReference type="Proteomes" id="UP000698173">
    <property type="component" value="Unassembled WGS sequence"/>
</dbReference>
<name>A0A921FZ29_SPOPS</name>
<dbReference type="AlphaFoldDB" id="A0A921FZ29"/>
<protein>
    <submittedName>
        <fullName evidence="1">Uncharacterized protein</fullName>
    </submittedName>
</protein>
<organism evidence="1 2">
    <name type="scientific">Sporosarcina psychrophila</name>
    <name type="common">Bacillus psychrophilus</name>
    <dbReference type="NCBI Taxonomy" id="1476"/>
    <lineage>
        <taxon>Bacteria</taxon>
        <taxon>Bacillati</taxon>
        <taxon>Bacillota</taxon>
        <taxon>Bacilli</taxon>
        <taxon>Bacillales</taxon>
        <taxon>Caryophanaceae</taxon>
        <taxon>Sporosarcina</taxon>
    </lineage>
</organism>
<comment type="caution">
    <text evidence="1">The sequence shown here is derived from an EMBL/GenBank/DDBJ whole genome shotgun (WGS) entry which is preliminary data.</text>
</comment>
<accession>A0A921FZ29</accession>